<keyword evidence="3 10" id="KW-0436">Ligase</keyword>
<comment type="similarity">
    <text evidence="1 10">Belongs to the class-I aminoacyl-tRNA synthetase family. IleS type 1 subfamily.</text>
</comment>
<keyword evidence="7 10" id="KW-0030">Aminoacyl-tRNA synthetase</keyword>
<dbReference type="InterPro" id="IPR013155">
    <property type="entry name" value="M/V/L/I-tRNA-synth_anticd-bd"/>
</dbReference>
<evidence type="ECO:0000256" key="3">
    <source>
        <dbReference type="ARBA" id="ARBA00022598"/>
    </source>
</evidence>
<name>A0A6N9SY41_9HYPH</name>
<organism evidence="14 15">
    <name type="scientific">Jiella pacifica</name>
    <dbReference type="NCBI Taxonomy" id="2696469"/>
    <lineage>
        <taxon>Bacteria</taxon>
        <taxon>Pseudomonadati</taxon>
        <taxon>Pseudomonadota</taxon>
        <taxon>Alphaproteobacteria</taxon>
        <taxon>Hyphomicrobiales</taxon>
        <taxon>Aurantimonadaceae</taxon>
        <taxon>Jiella</taxon>
    </lineage>
</organism>
<sequence>MTDETKTTEGAETAATVDYAKTLFLPQTEFPMRAGLPKAEPEWLTKWDQMDLYGKLRQASEGRPKYVLHDGPPYANGNLHIGHALNKILKDVINRSFQMRGYDANYVPGWDCHGLPIEWKIEEAYRAKGKNKDEIEVNEFRKECRDFAAHWVGVQTEEFRRLGVEGDFKNPYLTMNFAAESVIAGELLKFAMSGQLYRGSKPVMWSVVERTALAEAEVEYHDYESDTVWVKFPVREESGAAPEGQYPTSLIDASVVIWTTTPWTIPGNRAIAFSPRIAYGLYEVTTPEDADTPRWANQGDRLILADALAADVFVKARVPEGGWRRVVDVPVGVLDGLVVGHPLRDLGYTFPVPLIAGDHVTDDAGTGFVHTAPGHGREDFDAWMEMRRDLEARGIDTTIPFTVDDDGFYTKDAPGFGPDAPEGAARVIDDKGKKGDANKRVIDALIAAGNLLARGRLKHSYPHSWRSKKPVIFRNTPQWFVHMDRDLGGYGLGVSLEGAPSSFEAPLRSAPQDEGAGVAASRAGVAAFAGGASVTASDGGAGASASANGQAAGATRSPHPEVPPQAASKGEGGSQPPAGQAAPAERSRASGDSVSESNSDTLRSRALAAIDDTRFVPASGQNRLRGMIADRPDWVLSRQRAWGVPICVFADENGNVLKDEAVNERILEAFREEGADAWFAAGAKERFLGNEHDGTKWTMVRDILDVWFDSGSTHAFCLEKRPDLKWPADLYLEGSDQHRGWFHSSLLESCGTRGRAPYDAVLTHGFVMDEEGRKMSKSLGNVVTPQEVIKQSGADILRLWVVSSDYSEDLRLGKTILQTNVDSYRKLRNTIRWMLGTLSHDEGGTVPYSEMPELERLMLHRIAELDDVVRKGYDAFDFKRIARALTDFVVVELSAFYFDVRKDALYCDPLSSVKRKAALQVVRTLFDHLVTWLAPMLPFTMEEAWLQRYPEAQSVHLEQFRAVDPAWRDEALAARWQTIRKVRRVVMGALEEKRRDKVIGSSLEAWPTVHVADAETRALVAASDFAEICITSGIEISGDAAPADAFTLADTPGVAVVFARAEGLKCARSWKITGDVGSDPDYPDVSARDAEALRELKAAGRLAA</sequence>
<protein>
    <recommendedName>
        <fullName evidence="10">Isoleucine--tRNA ligase</fullName>
        <ecNumber evidence="10">6.1.1.5</ecNumber>
    </recommendedName>
    <alternativeName>
        <fullName evidence="10">Isoleucyl-tRNA synthetase</fullName>
        <shortName evidence="10">IleRS</shortName>
    </alternativeName>
</protein>
<evidence type="ECO:0000256" key="5">
    <source>
        <dbReference type="ARBA" id="ARBA00022840"/>
    </source>
</evidence>
<dbReference type="SUPFAM" id="SSF52374">
    <property type="entry name" value="Nucleotidylyl transferase"/>
    <property type="match status" value="1"/>
</dbReference>
<evidence type="ECO:0000256" key="7">
    <source>
        <dbReference type="ARBA" id="ARBA00023146"/>
    </source>
</evidence>
<dbReference type="InterPro" id="IPR001412">
    <property type="entry name" value="aa-tRNA-synth_I_CS"/>
</dbReference>
<dbReference type="Proteomes" id="UP000469011">
    <property type="component" value="Unassembled WGS sequence"/>
</dbReference>
<dbReference type="InterPro" id="IPR033708">
    <property type="entry name" value="Anticodon_Ile_BEm"/>
</dbReference>
<dbReference type="PROSITE" id="PS00178">
    <property type="entry name" value="AA_TRNA_LIGASE_I"/>
    <property type="match status" value="1"/>
</dbReference>
<comment type="catalytic activity">
    <reaction evidence="9 10">
        <text>tRNA(Ile) + L-isoleucine + ATP = L-isoleucyl-tRNA(Ile) + AMP + diphosphate</text>
        <dbReference type="Rhea" id="RHEA:11060"/>
        <dbReference type="Rhea" id="RHEA-COMP:9666"/>
        <dbReference type="Rhea" id="RHEA-COMP:9695"/>
        <dbReference type="ChEBI" id="CHEBI:30616"/>
        <dbReference type="ChEBI" id="CHEBI:33019"/>
        <dbReference type="ChEBI" id="CHEBI:58045"/>
        <dbReference type="ChEBI" id="CHEBI:78442"/>
        <dbReference type="ChEBI" id="CHEBI:78528"/>
        <dbReference type="ChEBI" id="CHEBI:456215"/>
        <dbReference type="EC" id="6.1.1.5"/>
    </reaction>
</comment>
<dbReference type="InterPro" id="IPR002300">
    <property type="entry name" value="aa-tRNA-synth_Ia"/>
</dbReference>
<dbReference type="PANTHER" id="PTHR42765:SF1">
    <property type="entry name" value="ISOLEUCINE--TRNA LIGASE, MITOCHONDRIAL"/>
    <property type="match status" value="1"/>
</dbReference>
<evidence type="ECO:0000256" key="9">
    <source>
        <dbReference type="ARBA" id="ARBA00048359"/>
    </source>
</evidence>
<keyword evidence="6 10" id="KW-0648">Protein biosynthesis</keyword>
<dbReference type="SUPFAM" id="SSF47323">
    <property type="entry name" value="Anticodon-binding domain of a subclass of class I aminoacyl-tRNA synthetases"/>
    <property type="match status" value="1"/>
</dbReference>
<evidence type="ECO:0000256" key="11">
    <source>
        <dbReference type="SAM" id="MobiDB-lite"/>
    </source>
</evidence>
<dbReference type="PRINTS" id="PR00984">
    <property type="entry name" value="TRNASYNTHILE"/>
</dbReference>
<evidence type="ECO:0000313" key="14">
    <source>
        <dbReference type="EMBL" id="NDW04010.1"/>
    </source>
</evidence>
<dbReference type="GO" id="GO:0006428">
    <property type="term" value="P:isoleucyl-tRNA aminoacylation"/>
    <property type="evidence" value="ECO:0007669"/>
    <property type="project" value="UniProtKB-UniRule"/>
</dbReference>
<dbReference type="CDD" id="cd07960">
    <property type="entry name" value="Anticodon_Ia_Ile_BEm"/>
    <property type="match status" value="1"/>
</dbReference>
<dbReference type="InterPro" id="IPR050081">
    <property type="entry name" value="Ile-tRNA_ligase"/>
</dbReference>
<dbReference type="HAMAP" id="MF_02002">
    <property type="entry name" value="Ile_tRNA_synth_type1"/>
    <property type="match status" value="1"/>
</dbReference>
<comment type="caution">
    <text evidence="10">Lacks conserved residue(s) required for the propagation of feature annotation.</text>
</comment>
<dbReference type="GO" id="GO:0005524">
    <property type="term" value="F:ATP binding"/>
    <property type="evidence" value="ECO:0007669"/>
    <property type="project" value="UniProtKB-UniRule"/>
</dbReference>
<dbReference type="GO" id="GO:0004822">
    <property type="term" value="F:isoleucine-tRNA ligase activity"/>
    <property type="evidence" value="ECO:0007669"/>
    <property type="project" value="UniProtKB-UniRule"/>
</dbReference>
<keyword evidence="15" id="KW-1185">Reference proteome</keyword>
<feature type="binding site" evidence="10">
    <location>
        <position position="777"/>
    </location>
    <ligand>
        <name>ATP</name>
        <dbReference type="ChEBI" id="CHEBI:30616"/>
    </ligand>
</feature>
<evidence type="ECO:0000256" key="1">
    <source>
        <dbReference type="ARBA" id="ARBA00006887"/>
    </source>
</evidence>
<reference evidence="14 15" key="1">
    <citation type="submission" date="2020-01" db="EMBL/GenBank/DDBJ databases">
        <title>Jiella pacifica sp. nov.</title>
        <authorList>
            <person name="Xue Z."/>
            <person name="Zhu S."/>
            <person name="Chen J."/>
            <person name="Yang J."/>
        </authorList>
    </citation>
    <scope>NUCLEOTIDE SEQUENCE [LARGE SCALE GENOMIC DNA]</scope>
    <source>
        <strain evidence="14 15">40Bstr34</strain>
    </source>
</reference>
<evidence type="ECO:0000256" key="8">
    <source>
        <dbReference type="ARBA" id="ARBA00025217"/>
    </source>
</evidence>
<dbReference type="AlphaFoldDB" id="A0A6N9SY41"/>
<keyword evidence="5 10" id="KW-0067">ATP-binding</keyword>
<dbReference type="InterPro" id="IPR002301">
    <property type="entry name" value="Ile-tRNA-ligase"/>
</dbReference>
<dbReference type="InterPro" id="IPR009008">
    <property type="entry name" value="Val/Leu/Ile-tRNA-synth_edit"/>
</dbReference>
<evidence type="ECO:0000256" key="2">
    <source>
        <dbReference type="ARBA" id="ARBA00022490"/>
    </source>
</evidence>
<feature type="compositionally biased region" description="Low complexity" evidence="11">
    <location>
        <begin position="574"/>
        <end position="584"/>
    </location>
</feature>
<accession>A0A6N9SY41</accession>
<feature type="short sequence motif" description="'KMSKS' region" evidence="10">
    <location>
        <begin position="774"/>
        <end position="778"/>
    </location>
</feature>
<feature type="domain" description="Aminoacyl-tRNA synthetase class Ia" evidence="12">
    <location>
        <begin position="43"/>
        <end position="484"/>
    </location>
</feature>
<comment type="function">
    <text evidence="8 10">Catalyzes the attachment of isoleucine to tRNA(Ile). As IleRS can inadvertently accommodate and process structurally similar amino acids such as valine, to avoid such errors it has two additional distinct tRNA(Ile)-dependent editing activities. One activity is designated as 'pretransfer' editing and involves the hydrolysis of activated Val-AMP. The other activity is designated 'posttransfer' editing and involves deacylation of mischarged Val-tRNA(Ile).</text>
</comment>
<dbReference type="Gene3D" id="1.10.730.20">
    <property type="match status" value="1"/>
</dbReference>
<dbReference type="Pfam" id="PF00133">
    <property type="entry name" value="tRNA-synt_1"/>
    <property type="match status" value="2"/>
</dbReference>
<feature type="region of interest" description="Disordered" evidence="11">
    <location>
        <begin position="536"/>
        <end position="601"/>
    </location>
</feature>
<dbReference type="Gene3D" id="3.90.740.10">
    <property type="entry name" value="Valyl/Leucyl/Isoleucyl-tRNA synthetase, editing domain"/>
    <property type="match status" value="1"/>
</dbReference>
<keyword evidence="4 10" id="KW-0547">Nucleotide-binding</keyword>
<comment type="subcellular location">
    <subcellularLocation>
        <location evidence="10">Cytoplasm</location>
    </subcellularLocation>
</comment>
<evidence type="ECO:0000256" key="6">
    <source>
        <dbReference type="ARBA" id="ARBA00022917"/>
    </source>
</evidence>
<dbReference type="InterPro" id="IPR023585">
    <property type="entry name" value="Ile-tRNA-ligase_type1"/>
</dbReference>
<dbReference type="GO" id="GO:0000049">
    <property type="term" value="F:tRNA binding"/>
    <property type="evidence" value="ECO:0007669"/>
    <property type="project" value="InterPro"/>
</dbReference>
<dbReference type="InterPro" id="IPR014729">
    <property type="entry name" value="Rossmann-like_a/b/a_fold"/>
</dbReference>
<keyword evidence="2 10" id="KW-0963">Cytoplasm</keyword>
<gene>
    <name evidence="10" type="primary">ileS</name>
    <name evidence="14" type="ORF">GTK09_06165</name>
</gene>
<feature type="short sequence motif" description="'HIGH' region" evidence="10">
    <location>
        <begin position="73"/>
        <end position="83"/>
    </location>
</feature>
<comment type="subunit">
    <text evidence="10">Monomer.</text>
</comment>
<dbReference type="GO" id="GO:0002161">
    <property type="term" value="F:aminoacyl-tRNA deacylase activity"/>
    <property type="evidence" value="ECO:0007669"/>
    <property type="project" value="InterPro"/>
</dbReference>
<dbReference type="Gene3D" id="3.40.50.620">
    <property type="entry name" value="HUPs"/>
    <property type="match status" value="2"/>
</dbReference>
<evidence type="ECO:0000256" key="10">
    <source>
        <dbReference type="HAMAP-Rule" id="MF_02002"/>
    </source>
</evidence>
<evidence type="ECO:0000313" key="15">
    <source>
        <dbReference type="Proteomes" id="UP000469011"/>
    </source>
</evidence>
<feature type="compositionally biased region" description="Low complexity" evidence="11">
    <location>
        <begin position="536"/>
        <end position="554"/>
    </location>
</feature>
<feature type="domain" description="Methionyl/Valyl/Leucyl/Isoleucyl-tRNA synthetase anticodon-binding" evidence="13">
    <location>
        <begin position="856"/>
        <end position="1004"/>
    </location>
</feature>
<evidence type="ECO:0000259" key="13">
    <source>
        <dbReference type="Pfam" id="PF08264"/>
    </source>
</evidence>
<dbReference type="Pfam" id="PF08264">
    <property type="entry name" value="Anticodon_1"/>
    <property type="match status" value="1"/>
</dbReference>
<evidence type="ECO:0000256" key="4">
    <source>
        <dbReference type="ARBA" id="ARBA00022741"/>
    </source>
</evidence>
<feature type="binding site" evidence="10">
    <location>
        <position position="733"/>
    </location>
    <ligand>
        <name>L-isoleucyl-5'-AMP</name>
        <dbReference type="ChEBI" id="CHEBI:178002"/>
    </ligand>
</feature>
<feature type="domain" description="Aminoacyl-tRNA synthetase class Ia" evidence="12">
    <location>
        <begin position="600"/>
        <end position="812"/>
    </location>
</feature>
<comment type="caution">
    <text evidence="14">The sequence shown here is derived from an EMBL/GenBank/DDBJ whole genome shotgun (WGS) entry which is preliminary data.</text>
</comment>
<dbReference type="EC" id="6.1.1.5" evidence="10"/>
<dbReference type="GO" id="GO:0005829">
    <property type="term" value="C:cytosol"/>
    <property type="evidence" value="ECO:0007669"/>
    <property type="project" value="TreeGrafter"/>
</dbReference>
<dbReference type="SUPFAM" id="SSF50677">
    <property type="entry name" value="ValRS/IleRS/LeuRS editing domain"/>
    <property type="match status" value="1"/>
</dbReference>
<dbReference type="PANTHER" id="PTHR42765">
    <property type="entry name" value="SOLEUCYL-TRNA SYNTHETASE"/>
    <property type="match status" value="1"/>
</dbReference>
<dbReference type="InterPro" id="IPR009080">
    <property type="entry name" value="tRNAsynth_Ia_anticodon-bd"/>
</dbReference>
<dbReference type="EMBL" id="JAAAMG010000003">
    <property type="protein sequence ID" value="NDW04010.1"/>
    <property type="molecule type" value="Genomic_DNA"/>
</dbReference>
<comment type="domain">
    <text evidence="10">IleRS has two distinct active sites: one for aminoacylation and one for editing. The misactivated valine is translocated from the active site to the editing site, which sterically excludes the correctly activated isoleucine. The single editing site contains two valyl binding pockets, one specific for each substrate (Val-AMP or Val-tRNA(Ile)).</text>
</comment>
<proteinExistence type="inferred from homology"/>
<feature type="compositionally biased region" description="Polar residues" evidence="11">
    <location>
        <begin position="590"/>
        <end position="601"/>
    </location>
</feature>
<evidence type="ECO:0000259" key="12">
    <source>
        <dbReference type="Pfam" id="PF00133"/>
    </source>
</evidence>
<dbReference type="RefSeq" id="WP_163461925.1">
    <property type="nucleotide sequence ID" value="NZ_JAAAMG010000003.1"/>
</dbReference>